<dbReference type="InterPro" id="IPR036689">
    <property type="entry name" value="ESAT-6-like_sf"/>
</dbReference>
<dbReference type="SUPFAM" id="SSF140453">
    <property type="entry name" value="EsxAB dimer-like"/>
    <property type="match status" value="1"/>
</dbReference>
<proteinExistence type="predicted"/>
<organism evidence="1 2">
    <name type="scientific">Streptomyces pini</name>
    <dbReference type="NCBI Taxonomy" id="1520580"/>
    <lineage>
        <taxon>Bacteria</taxon>
        <taxon>Bacillati</taxon>
        <taxon>Actinomycetota</taxon>
        <taxon>Actinomycetes</taxon>
        <taxon>Kitasatosporales</taxon>
        <taxon>Streptomycetaceae</taxon>
        <taxon>Streptomyces</taxon>
    </lineage>
</organism>
<dbReference type="EMBL" id="FOSG01000025">
    <property type="protein sequence ID" value="SFL72389.1"/>
    <property type="molecule type" value="Genomic_DNA"/>
</dbReference>
<dbReference type="Proteomes" id="UP000198928">
    <property type="component" value="Unassembled WGS sequence"/>
</dbReference>
<evidence type="ECO:0000313" key="1">
    <source>
        <dbReference type="EMBL" id="SFL72389.1"/>
    </source>
</evidence>
<dbReference type="Gene3D" id="1.20.1260.20">
    <property type="entry name" value="PPE superfamily"/>
    <property type="match status" value="1"/>
</dbReference>
<dbReference type="OrthoDB" id="3846417at2"/>
<dbReference type="InterPro" id="IPR038332">
    <property type="entry name" value="PPE_sf"/>
</dbReference>
<protein>
    <submittedName>
        <fullName evidence="1">Uncharacterized protein</fullName>
    </submittedName>
</protein>
<gene>
    <name evidence="1" type="ORF">SAMN05192584_12552</name>
</gene>
<sequence length="756" mass="83599">MTLSYSTVKEADLTPLSEAVAKWRNLPGKFTTIATSFKTEVSGALLASDWEGEAAKAAFKKFDQVQKQMGNAAEEAGDVHRLLDSALESFRSAQKRLRNVTDEVSEDRNLKLSSAGLVYLDPDDKKKPERLAVLKQAYEDVIRGYNDRIKAALDDATEADTALHWALSQDPNGRSPGFHPDMFRSIREAQQGQGRARKDADTLVKLTSLGPGITDEQLEQFNRLARKHEGDPYFAERFAVKTGPEGTLRFWQGIADARPSSSAAEKTLAGIQKSLSHTLATASHSQSEAMQEWKEKMVELGKERIYFTHSGATANLPSQGSYGFSIMSSLMRHGEYETEFLKEYGTELYYFEKEHKGDLEDLWHVDDHKARLNFGSDEGNDPMSGYLEALGHNPEASKAMFNSVPWAVNGNHENNLSPFLDYLMREREWLQDPTTGEEAQKGYGYDELGHALESATLGFPYDRPDLGLKRDEATANVMSQVVALVSTDVSFASDRPGVGDSLARMGAGYIDDLNWAVSDFGEADYTEEARNSAFRHKEGGGHFSVNASTAERFLASAGRVEGGYEILASAQQEYVASLMRVQPGPNDEAKLILESGSKFNGVIDGARTLDILNTYEDNKEEAERKLTEAAEWEKFAVSQGIGLGAGLLTLPFGGPTTSAAVAFAVPAVVEGVASATETQYEVSLNRQIEERMEKFEEENRVDAMEFYDRGKVRSVDPLDAFVVAHEIPPGSSWLQEINLEDRYDTGRNDIAPLFRK</sequence>
<dbReference type="AlphaFoldDB" id="A0A1I4K0T5"/>
<name>A0A1I4K0T5_9ACTN</name>
<accession>A0A1I4K0T5</accession>
<evidence type="ECO:0000313" key="2">
    <source>
        <dbReference type="Proteomes" id="UP000198928"/>
    </source>
</evidence>
<dbReference type="RefSeq" id="WP_093852073.1">
    <property type="nucleotide sequence ID" value="NZ_FOSG01000025.1"/>
</dbReference>
<reference evidence="2" key="1">
    <citation type="submission" date="2016-10" db="EMBL/GenBank/DDBJ databases">
        <authorList>
            <person name="Varghese N."/>
            <person name="Submissions S."/>
        </authorList>
    </citation>
    <scope>NUCLEOTIDE SEQUENCE [LARGE SCALE GENOMIC DNA]</scope>
    <source>
        <strain evidence="2">PL19</strain>
    </source>
</reference>
<keyword evidence="2" id="KW-1185">Reference proteome</keyword>